<dbReference type="Proteomes" id="UP000663923">
    <property type="component" value="Chromosome"/>
</dbReference>
<keyword evidence="3" id="KW-0804">Transcription</keyword>
<dbReference type="PROSITE" id="PS00622">
    <property type="entry name" value="HTH_LUXR_1"/>
    <property type="match status" value="1"/>
</dbReference>
<evidence type="ECO:0000256" key="3">
    <source>
        <dbReference type="ARBA" id="ARBA00023163"/>
    </source>
</evidence>
<evidence type="ECO:0000256" key="2">
    <source>
        <dbReference type="ARBA" id="ARBA00023125"/>
    </source>
</evidence>
<dbReference type="InterPro" id="IPR025091">
    <property type="entry name" value="DUF4019"/>
</dbReference>
<dbReference type="Gene3D" id="1.10.10.10">
    <property type="entry name" value="Winged helix-like DNA-binding domain superfamily/Winged helix DNA-binding domain"/>
    <property type="match status" value="1"/>
</dbReference>
<accession>A0ABX7T6P5</accession>
<keyword evidence="1" id="KW-0805">Transcription regulation</keyword>
<gene>
    <name evidence="5" type="ORF">J4G78_15765</name>
</gene>
<dbReference type="InterPro" id="IPR036388">
    <property type="entry name" value="WH-like_DNA-bd_sf"/>
</dbReference>
<keyword evidence="2" id="KW-0238">DNA-binding</keyword>
<evidence type="ECO:0000259" key="4">
    <source>
        <dbReference type="PROSITE" id="PS50043"/>
    </source>
</evidence>
<evidence type="ECO:0000313" key="6">
    <source>
        <dbReference type="Proteomes" id="UP000663923"/>
    </source>
</evidence>
<dbReference type="SUPFAM" id="SSF46894">
    <property type="entry name" value="C-terminal effector domain of the bipartite response regulators"/>
    <property type="match status" value="1"/>
</dbReference>
<protein>
    <submittedName>
        <fullName evidence="5">DUF4019 domain-containing protein</fullName>
    </submittedName>
</protein>
<dbReference type="PRINTS" id="PR00038">
    <property type="entry name" value="HTHLUXR"/>
</dbReference>
<organism evidence="5 6">
    <name type="scientific">Parasphingorhabdus cellanae</name>
    <dbReference type="NCBI Taxonomy" id="2806553"/>
    <lineage>
        <taxon>Bacteria</taxon>
        <taxon>Pseudomonadati</taxon>
        <taxon>Pseudomonadota</taxon>
        <taxon>Alphaproteobacteria</taxon>
        <taxon>Sphingomonadales</taxon>
        <taxon>Sphingomonadaceae</taxon>
        <taxon>Parasphingorhabdus</taxon>
    </lineage>
</organism>
<proteinExistence type="predicted"/>
<dbReference type="EMBL" id="CP071794">
    <property type="protein sequence ID" value="QTD55633.1"/>
    <property type="molecule type" value="Genomic_DNA"/>
</dbReference>
<dbReference type="PROSITE" id="PS50043">
    <property type="entry name" value="HTH_LUXR_2"/>
    <property type="match status" value="1"/>
</dbReference>
<sequence length="257" mass="27997">MAQDYDALTEKEKATLRLLVRGHDTKTIARHLDLSVHTINERLRNARQKMSVSSSRQAARLLLDKEGDHPSFLADKILGEAESTNGLLAHQAPDTGHGSRIPLAMLTGVLIMSLILATLAFSSLSQNAEPTIEAAQTEPDTQTSSSALATSDVITSARQWLALVDQFKWLDSWNATGQAFKELNTSAAWASAAGEVQPTLGAVLSRTASSQEAVPAPPHGYEMVKFRTSFENKPNATETLTLIREDASWKVVGYWIE</sequence>
<evidence type="ECO:0000313" key="5">
    <source>
        <dbReference type="EMBL" id="QTD55633.1"/>
    </source>
</evidence>
<dbReference type="InterPro" id="IPR000792">
    <property type="entry name" value="Tscrpt_reg_LuxR_C"/>
</dbReference>
<dbReference type="RefSeq" id="WP_207987469.1">
    <property type="nucleotide sequence ID" value="NZ_CP071794.1"/>
</dbReference>
<dbReference type="CDD" id="cd06170">
    <property type="entry name" value="LuxR_C_like"/>
    <property type="match status" value="1"/>
</dbReference>
<dbReference type="Pfam" id="PF13211">
    <property type="entry name" value="DUF4019"/>
    <property type="match status" value="1"/>
</dbReference>
<name>A0ABX7T6P5_9SPHN</name>
<dbReference type="Pfam" id="PF00196">
    <property type="entry name" value="GerE"/>
    <property type="match status" value="1"/>
</dbReference>
<keyword evidence="6" id="KW-1185">Reference proteome</keyword>
<dbReference type="InterPro" id="IPR016032">
    <property type="entry name" value="Sig_transdc_resp-reg_C-effctor"/>
</dbReference>
<evidence type="ECO:0000256" key="1">
    <source>
        <dbReference type="ARBA" id="ARBA00023015"/>
    </source>
</evidence>
<dbReference type="PANTHER" id="PTHR44688">
    <property type="entry name" value="DNA-BINDING TRANSCRIPTIONAL ACTIVATOR DEVR_DOSR"/>
    <property type="match status" value="1"/>
</dbReference>
<dbReference type="PANTHER" id="PTHR44688:SF16">
    <property type="entry name" value="DNA-BINDING TRANSCRIPTIONAL ACTIVATOR DEVR_DOSR"/>
    <property type="match status" value="1"/>
</dbReference>
<dbReference type="SMART" id="SM00421">
    <property type="entry name" value="HTH_LUXR"/>
    <property type="match status" value="1"/>
</dbReference>
<feature type="domain" description="HTH luxR-type" evidence="4">
    <location>
        <begin position="1"/>
        <end position="66"/>
    </location>
</feature>
<reference evidence="5 6" key="1">
    <citation type="submission" date="2021-03" db="EMBL/GenBank/DDBJ databases">
        <title>Complete genome of Parasphingorhabdus_sp.JHSY0214.</title>
        <authorList>
            <person name="Yoo J.H."/>
            <person name="Bae J.W."/>
        </authorList>
    </citation>
    <scope>NUCLEOTIDE SEQUENCE [LARGE SCALE GENOMIC DNA]</scope>
    <source>
        <strain evidence="5 6">JHSY0214</strain>
    </source>
</reference>